<protein>
    <recommendedName>
        <fullName evidence="1">Transketolase-like C-terminal domain-containing protein</fullName>
    </recommendedName>
</protein>
<name>A0A106P2S5_9BURK</name>
<sequence length="143" mass="15809">MLLETPHLSRCPTSIRRKPANGSIAAERWNLLHPEQEPRVPYVQECLDGRTEPVVVATDYMKIVGDPIRAFVDGRRFVALGTDGFGRSDTREALRTFFEVDRHFIALAALKALADDGAVPRATVGDAIRRDGIDIDKVNPATV</sequence>
<dbReference type="PANTHER" id="PTHR43825:SF3">
    <property type="entry name" value="PYRUVATE DEHYDROGENASE E1 COMPONENT"/>
    <property type="match status" value="1"/>
</dbReference>
<proteinExistence type="predicted"/>
<dbReference type="Pfam" id="PF22613">
    <property type="entry name" value="Transketolase_C_1"/>
    <property type="match status" value="1"/>
</dbReference>
<evidence type="ECO:0000313" key="2">
    <source>
        <dbReference type="EMBL" id="KWA59705.1"/>
    </source>
</evidence>
<gene>
    <name evidence="2" type="ORF">WT44_19300</name>
</gene>
<evidence type="ECO:0000259" key="1">
    <source>
        <dbReference type="Pfam" id="PF22613"/>
    </source>
</evidence>
<evidence type="ECO:0000313" key="3">
    <source>
        <dbReference type="Proteomes" id="UP000068603"/>
    </source>
</evidence>
<dbReference type="EMBL" id="LPHB01000053">
    <property type="protein sequence ID" value="KWA59705.1"/>
    <property type="molecule type" value="Genomic_DNA"/>
</dbReference>
<dbReference type="Proteomes" id="UP000068603">
    <property type="component" value="Unassembled WGS sequence"/>
</dbReference>
<feature type="domain" description="Transketolase-like C-terminal" evidence="1">
    <location>
        <begin position="39"/>
        <end position="101"/>
    </location>
</feature>
<dbReference type="InterPro" id="IPR055152">
    <property type="entry name" value="Transketolase-like_C_2"/>
</dbReference>
<dbReference type="SUPFAM" id="SSF52922">
    <property type="entry name" value="TK C-terminal domain-like"/>
    <property type="match status" value="1"/>
</dbReference>
<dbReference type="InterPro" id="IPR051157">
    <property type="entry name" value="PDH/Transketolase"/>
</dbReference>
<dbReference type="PANTHER" id="PTHR43825">
    <property type="entry name" value="PYRUVATE DEHYDROGENASE E1 COMPONENT"/>
    <property type="match status" value="1"/>
</dbReference>
<dbReference type="Gene3D" id="3.40.50.920">
    <property type="match status" value="1"/>
</dbReference>
<organism evidence="2">
    <name type="scientific">Burkholderia stagnalis</name>
    <dbReference type="NCBI Taxonomy" id="1503054"/>
    <lineage>
        <taxon>Bacteria</taxon>
        <taxon>Pseudomonadati</taxon>
        <taxon>Pseudomonadota</taxon>
        <taxon>Betaproteobacteria</taxon>
        <taxon>Burkholderiales</taxon>
        <taxon>Burkholderiaceae</taxon>
        <taxon>Burkholderia</taxon>
        <taxon>Burkholderia cepacia complex</taxon>
    </lineage>
</organism>
<dbReference type="AlphaFoldDB" id="A0A106P2S5"/>
<reference evidence="2 3" key="1">
    <citation type="submission" date="2015-11" db="EMBL/GenBank/DDBJ databases">
        <title>Expanding the genomic diversity of Burkholderia species for the development of highly accurate diagnostics.</title>
        <authorList>
            <person name="Sahl J."/>
            <person name="Keim P."/>
            <person name="Wagner D."/>
        </authorList>
    </citation>
    <scope>NUCLEOTIDE SEQUENCE [LARGE SCALE GENOMIC DNA]</scope>
    <source>
        <strain evidence="2 3">MSMB1960WGS</strain>
    </source>
</reference>
<accession>A0A106P2S5</accession>
<dbReference type="InterPro" id="IPR009014">
    <property type="entry name" value="Transketo_C/PFOR_II"/>
</dbReference>
<dbReference type="STRING" id="1503054.WT74_28795"/>
<comment type="caution">
    <text evidence="2">The sequence shown here is derived from an EMBL/GenBank/DDBJ whole genome shotgun (WGS) entry which is preliminary data.</text>
</comment>